<protein>
    <submittedName>
        <fullName evidence="1">Uncharacterized protein</fullName>
    </submittedName>
</protein>
<organism evidence="1 2">
    <name type="scientific">Desertifilum tharense IPPAS B-1220</name>
    <dbReference type="NCBI Taxonomy" id="1781255"/>
    <lineage>
        <taxon>Bacteria</taxon>
        <taxon>Bacillati</taxon>
        <taxon>Cyanobacteriota</taxon>
        <taxon>Cyanophyceae</taxon>
        <taxon>Desertifilales</taxon>
        <taxon>Desertifilaceae</taxon>
        <taxon>Desertifilum</taxon>
    </lineage>
</organism>
<dbReference type="Proteomes" id="UP000095472">
    <property type="component" value="Chromosome"/>
</dbReference>
<dbReference type="EMBL" id="CP182909">
    <property type="protein sequence ID" value="XPM65595.1"/>
    <property type="molecule type" value="Genomic_DNA"/>
</dbReference>
<accession>A0ACD5GY97</accession>
<reference evidence="1 2" key="1">
    <citation type="journal article" date="2016" name="Genome Announc.">
        <title>Draft Genome Sequence of the Thermotolerant Cyanobacterium Desertifilum sp. IPPAS B-1220.</title>
        <authorList>
            <person name="Mironov K.S."/>
            <person name="Sinetova M.A."/>
            <person name="Bolatkhan K."/>
            <person name="Zayadan B.K."/>
            <person name="Ustinova V.V."/>
            <person name="Kupriyanova E.V."/>
            <person name="Skrypnik A.N."/>
            <person name="Gogoleva N.E."/>
            <person name="Gogolev Y.V."/>
            <person name="Los D.A."/>
        </authorList>
    </citation>
    <scope>NUCLEOTIDE SEQUENCE [LARGE SCALE GENOMIC DNA]</scope>
    <source>
        <strain evidence="1 2">IPPAS B-1220</strain>
    </source>
</reference>
<evidence type="ECO:0000313" key="1">
    <source>
        <dbReference type="EMBL" id="XPM65595.1"/>
    </source>
</evidence>
<keyword evidence="2" id="KW-1185">Reference proteome</keyword>
<gene>
    <name evidence="1" type="ORF">BH720_008090</name>
</gene>
<sequence>MAVSLLCLFPSFLCAMKRRTLLAQTGLGATALTAAATVKVAAQAPVSSPSQPAIRWRMATALSQIPRYHVQHN</sequence>
<name>A0ACD5GY97_9CYAN</name>
<evidence type="ECO:0000313" key="2">
    <source>
        <dbReference type="Proteomes" id="UP000095472"/>
    </source>
</evidence>
<proteinExistence type="predicted"/>